<evidence type="ECO:0000313" key="4">
    <source>
        <dbReference type="EMBL" id="RDH86345.1"/>
    </source>
</evidence>
<sequence>MIKPAFQIRIAHWSEDQVLLKQVREIVFVHEQHVPQTLEWDGLDEGALHLLAVEQKTGEPVGTSRLLQSGQIGRMAVIRSWRGQGVGKALLQKLLVIADQNGYPSLFLNAQSTALSFYAQRGFIAEGDEFMDAGIPHRRMTKEPLNNA</sequence>
<dbReference type="EMBL" id="QFXE01000010">
    <property type="protein sequence ID" value="RDH86345.1"/>
    <property type="molecule type" value="Genomic_DNA"/>
</dbReference>
<feature type="domain" description="N-acetyltransferase" evidence="3">
    <location>
        <begin position="8"/>
        <end position="145"/>
    </location>
</feature>
<protein>
    <submittedName>
        <fullName evidence="4">GNAT family N-acetyltransferase</fullName>
    </submittedName>
</protein>
<accession>A0A370DN63</accession>
<keyword evidence="1" id="KW-0808">Transferase</keyword>
<dbReference type="Proteomes" id="UP000254771">
    <property type="component" value="Unassembled WGS sequence"/>
</dbReference>
<dbReference type="PROSITE" id="PS51186">
    <property type="entry name" value="GNAT"/>
    <property type="match status" value="1"/>
</dbReference>
<evidence type="ECO:0000259" key="3">
    <source>
        <dbReference type="PROSITE" id="PS51186"/>
    </source>
</evidence>
<keyword evidence="5" id="KW-1185">Reference proteome</keyword>
<dbReference type="CDD" id="cd04301">
    <property type="entry name" value="NAT_SF"/>
    <property type="match status" value="1"/>
</dbReference>
<evidence type="ECO:0000256" key="1">
    <source>
        <dbReference type="ARBA" id="ARBA00022679"/>
    </source>
</evidence>
<reference evidence="4 5" key="1">
    <citation type="journal article" date="2018" name="ISME J.">
        <title>Endosymbiont genomes yield clues of tubeworm success.</title>
        <authorList>
            <person name="Li Y."/>
            <person name="Liles M.R."/>
            <person name="Halanych K.M."/>
        </authorList>
    </citation>
    <scope>NUCLEOTIDE SEQUENCE [LARGE SCALE GENOMIC DNA]</scope>
    <source>
        <strain evidence="4">A1462</strain>
    </source>
</reference>
<dbReference type="AlphaFoldDB" id="A0A370DN63"/>
<dbReference type="InterPro" id="IPR000182">
    <property type="entry name" value="GNAT_dom"/>
</dbReference>
<dbReference type="GO" id="GO:0016747">
    <property type="term" value="F:acyltransferase activity, transferring groups other than amino-acyl groups"/>
    <property type="evidence" value="ECO:0007669"/>
    <property type="project" value="InterPro"/>
</dbReference>
<proteinExistence type="predicted"/>
<evidence type="ECO:0000256" key="2">
    <source>
        <dbReference type="ARBA" id="ARBA00023315"/>
    </source>
</evidence>
<dbReference type="InterPro" id="IPR050832">
    <property type="entry name" value="Bact_Acetyltransf"/>
</dbReference>
<name>A0A370DN63_9GAMM</name>
<dbReference type="PANTHER" id="PTHR43877">
    <property type="entry name" value="AMINOALKYLPHOSPHONATE N-ACETYLTRANSFERASE-RELATED-RELATED"/>
    <property type="match status" value="1"/>
</dbReference>
<dbReference type="SUPFAM" id="SSF55729">
    <property type="entry name" value="Acyl-CoA N-acyltransferases (Nat)"/>
    <property type="match status" value="1"/>
</dbReference>
<organism evidence="4 5">
    <name type="scientific">endosymbiont of Escarpia spicata</name>
    <dbReference type="NCBI Taxonomy" id="2200908"/>
    <lineage>
        <taxon>Bacteria</taxon>
        <taxon>Pseudomonadati</taxon>
        <taxon>Pseudomonadota</taxon>
        <taxon>Gammaproteobacteria</taxon>
        <taxon>sulfur-oxidizing symbionts</taxon>
    </lineage>
</organism>
<evidence type="ECO:0000313" key="5">
    <source>
        <dbReference type="Proteomes" id="UP000254771"/>
    </source>
</evidence>
<gene>
    <name evidence="4" type="ORF">DIZ78_09240</name>
</gene>
<comment type="caution">
    <text evidence="4">The sequence shown here is derived from an EMBL/GenBank/DDBJ whole genome shotgun (WGS) entry which is preliminary data.</text>
</comment>
<dbReference type="Gene3D" id="3.40.630.30">
    <property type="match status" value="1"/>
</dbReference>
<keyword evidence="2" id="KW-0012">Acyltransferase</keyword>
<dbReference type="InterPro" id="IPR016181">
    <property type="entry name" value="Acyl_CoA_acyltransferase"/>
</dbReference>
<dbReference type="PANTHER" id="PTHR43877:SF1">
    <property type="entry name" value="ACETYLTRANSFERASE"/>
    <property type="match status" value="1"/>
</dbReference>
<dbReference type="Pfam" id="PF13673">
    <property type="entry name" value="Acetyltransf_10"/>
    <property type="match status" value="1"/>
</dbReference>